<dbReference type="InterPro" id="IPR016977">
    <property type="entry name" value="ComGF"/>
</dbReference>
<feature type="transmembrane region" description="Helical" evidence="1">
    <location>
        <begin position="21"/>
        <end position="43"/>
    </location>
</feature>
<evidence type="ECO:0000313" key="4">
    <source>
        <dbReference type="EMBL" id="ARU19763.1"/>
    </source>
</evidence>
<dbReference type="EMBL" id="NBEB01000027">
    <property type="protein sequence ID" value="OQQ85836.1"/>
    <property type="molecule type" value="Genomic_DNA"/>
</dbReference>
<dbReference type="Proteomes" id="UP000195378">
    <property type="component" value="Chromosome"/>
</dbReference>
<organism evidence="2 10">
    <name type="scientific">Ligilactobacillus salivarius</name>
    <dbReference type="NCBI Taxonomy" id="1624"/>
    <lineage>
        <taxon>Bacteria</taxon>
        <taxon>Bacillati</taxon>
        <taxon>Bacillota</taxon>
        <taxon>Bacilli</taxon>
        <taxon>Lactobacillales</taxon>
        <taxon>Lactobacillaceae</taxon>
        <taxon>Ligilactobacillus</taxon>
    </lineage>
</organism>
<dbReference type="KEGG" id="lsj:LSJ_0430"/>
<evidence type="ECO:0000313" key="11">
    <source>
        <dbReference type="Proteomes" id="UP000094723"/>
    </source>
</evidence>
<evidence type="ECO:0000256" key="1">
    <source>
        <dbReference type="SAM" id="Phobius"/>
    </source>
</evidence>
<evidence type="ECO:0000313" key="9">
    <source>
        <dbReference type="EMBL" id="WII28952.1"/>
    </source>
</evidence>
<reference evidence="8 15" key="7">
    <citation type="journal article" date="2018" name="Genome Announc.">
        <title>Fifty-Six Draft Genome Sequences of 10 Lactobacillus Species from 22 Commercial Dietary Supplements.</title>
        <authorList>
            <person name="Gangiredla J."/>
            <person name="Barnaba T.J."/>
            <person name="Mammel M.K."/>
            <person name="Lacher D.W."/>
            <person name="Elkins C.A."/>
            <person name="Lampel K.A."/>
            <person name="Whitehouse C.A."/>
            <person name="Tartera C."/>
        </authorList>
    </citation>
    <scope>NUCLEOTIDE SEQUENCE [LARGE SCALE GENOMIC DNA]</scope>
    <source>
        <strain evidence="8 15">DS11_12</strain>
    </source>
</reference>
<protein>
    <submittedName>
        <fullName evidence="2 3">Competence protein ComGF</fullName>
    </submittedName>
    <submittedName>
        <fullName evidence="9">Competence type IV pilus minor pilin ComGF</fullName>
    </submittedName>
</protein>
<reference evidence="9" key="9">
    <citation type="submission" date="2023-04" db="EMBL/GenBank/DDBJ databases">
        <title>Four porcine-derived lactic acid bacteria strains analyses and their evaluation as potential probiotics based on genomics.</title>
        <authorList>
            <person name="Niu D."/>
        </authorList>
    </citation>
    <scope>NUCLEOTIDE SEQUENCE</scope>
    <source>
        <strain evidence="9">ZSA5</strain>
    </source>
</reference>
<dbReference type="Proteomes" id="UP000094723">
    <property type="component" value="Chromosome"/>
</dbReference>
<dbReference type="RefSeq" id="WP_003701526.1">
    <property type="nucleotide sequence ID" value="NZ_CANCWC010000022.1"/>
</dbReference>
<dbReference type="EMBL" id="CP017107">
    <property type="protein sequence ID" value="AOO72824.1"/>
    <property type="molecule type" value="Genomic_DNA"/>
</dbReference>
<evidence type="ECO:0000313" key="6">
    <source>
        <dbReference type="EMBL" id="OQQ85836.1"/>
    </source>
</evidence>
<evidence type="ECO:0000313" key="15">
    <source>
        <dbReference type="Proteomes" id="UP000244552"/>
    </source>
</evidence>
<keyword evidence="1" id="KW-0812">Transmembrane</keyword>
<evidence type="ECO:0000313" key="7">
    <source>
        <dbReference type="EMBL" id="OUN17448.1"/>
    </source>
</evidence>
<gene>
    <name evidence="7" type="ORF">B5G36_09105</name>
    <name evidence="6" type="ORF">B6U60_01860</name>
    <name evidence="4" type="ORF">B7R82_07175</name>
    <name evidence="3" type="ORF">BHF65_00505</name>
    <name evidence="8" type="ORF">DBP89_09470</name>
    <name evidence="5" type="ORF">FYL25_09965</name>
    <name evidence="2" type="ORF">LSJ_0430</name>
    <name evidence="9" type="ORF">QFE45_02210</name>
</gene>
<dbReference type="Proteomes" id="UP000192638">
    <property type="component" value="Unassembled WGS sequence"/>
</dbReference>
<evidence type="ECO:0000313" key="12">
    <source>
        <dbReference type="Proteomes" id="UP000192638"/>
    </source>
</evidence>
<reference evidence="6 12" key="3">
    <citation type="submission" date="2017-03" db="EMBL/GenBank/DDBJ databases">
        <title>Phylogenomics and comparative genomics of Lactobacillus salivarius, a mammalian gut commensal.</title>
        <authorList>
            <person name="Harris H.M."/>
        </authorList>
    </citation>
    <scope>NUCLEOTIDE SEQUENCE [LARGE SCALE GENOMIC DNA]</scope>
    <source>
        <strain evidence="6 12">LMG 14477</strain>
    </source>
</reference>
<reference evidence="7" key="6">
    <citation type="journal article" date="2018" name="BMC Genomics">
        <title>Whole genome sequencing and function prediction of 133 gut anaerobes isolated from chicken caecum in pure cultures.</title>
        <authorList>
            <person name="Medvecky M."/>
            <person name="Cejkova D."/>
            <person name="Polansky O."/>
            <person name="Karasova D."/>
            <person name="Kubasova T."/>
            <person name="Cizek A."/>
            <person name="Rychlik I."/>
        </authorList>
    </citation>
    <scope>NUCLEOTIDE SEQUENCE</scope>
    <source>
        <strain evidence="7">An84</strain>
    </source>
</reference>
<proteinExistence type="predicted"/>
<reference evidence="5 16" key="8">
    <citation type="journal article" date="2020" name="Food Funct.">
        <title>Screening of Lactobacillus salivarius strains from the feces of Chinese populations and the evaluation of their effects against intestinal inflammation in mice.</title>
        <authorList>
            <person name="Zhai Q."/>
            <person name="Shen X."/>
            <person name="Cen S."/>
            <person name="Zhang C."/>
            <person name="Tian F."/>
            <person name="Zhao J."/>
            <person name="Zhang H."/>
            <person name="Xue Y."/>
            <person name="Chen W."/>
        </authorList>
    </citation>
    <scope>NUCLEOTIDE SEQUENCE [LARGE SCALE GENOMIC DNA]</scope>
    <source>
        <strain evidence="5 16">FYNDL5_1.scaf</strain>
    </source>
</reference>
<reference evidence="4 13" key="4">
    <citation type="submission" date="2017-04" db="EMBL/GenBank/DDBJ databases">
        <title>Complete genome sequence of Lactobacillus salivarius ZLS006, a probiotic strain isolated from healthy piglet.</title>
        <authorList>
            <person name="Zhang D."/>
        </authorList>
    </citation>
    <scope>NUCLEOTIDE SEQUENCE [LARGE SCALE GENOMIC DNA]</scope>
    <source>
        <strain evidence="4 13">ZLS006</strain>
    </source>
</reference>
<keyword evidence="1" id="KW-0472">Membrane</keyword>
<dbReference type="GO" id="GO:0009986">
    <property type="term" value="C:cell surface"/>
    <property type="evidence" value="ECO:0007669"/>
    <property type="project" value="UniProtKB-SubCell"/>
</dbReference>
<dbReference type="Proteomes" id="UP000244552">
    <property type="component" value="Unassembled WGS sequence"/>
</dbReference>
<name>A0A089QGP6_9LACO</name>
<dbReference type="EMBL" id="NFHF01000027">
    <property type="protein sequence ID" value="OUN17448.1"/>
    <property type="molecule type" value="Genomic_DNA"/>
</dbReference>
<dbReference type="EMBL" id="CP020858">
    <property type="protein sequence ID" value="ARU19763.1"/>
    <property type="molecule type" value="Genomic_DNA"/>
</dbReference>
<evidence type="ECO:0000313" key="14">
    <source>
        <dbReference type="Proteomes" id="UP000196255"/>
    </source>
</evidence>
<evidence type="ECO:0000313" key="8">
    <source>
        <dbReference type="EMBL" id="PTR94507.1"/>
    </source>
</evidence>
<accession>A0A089QGP6</accession>
<dbReference type="Proteomes" id="UP000196255">
    <property type="component" value="Unassembled WGS sequence"/>
</dbReference>
<keyword evidence="1" id="KW-1133">Transmembrane helix</keyword>
<reference evidence="14" key="5">
    <citation type="submission" date="2017-04" db="EMBL/GenBank/DDBJ databases">
        <title>Function of individual gut microbiota members based on whole genome sequencing of pure cultures obtained from chicken caecum.</title>
        <authorList>
            <person name="Medvecky M."/>
            <person name="Cejkova D."/>
            <person name="Polansky O."/>
            <person name="Karasova D."/>
            <person name="Kubasova T."/>
            <person name="Cizek A."/>
            <person name="Rychlik I."/>
        </authorList>
    </citation>
    <scope>NUCLEOTIDE SEQUENCE [LARGE SCALE GENOMIC DNA]</scope>
    <source>
        <strain evidence="14">An84</strain>
    </source>
</reference>
<sequence length="154" mass="18726">MKTKLKLYQKSKKSGFTLLETIIAIGITCLTCMMIFSTLQIVWKINANETKNDRLQWEQFRSVIESSNLDFKYVRVDNENDELILYSDAMDDFYELDLYKQQIRMRRKIDGYMPLLYNVQKVEWRYDENRKSIFISIRIHGREYSEEYIMDRKK</sequence>
<reference evidence="2 10" key="1">
    <citation type="journal article" date="2014" name="BMC Genomics">
        <title>Unusual genome complexity in Lactobacillus salivarius JCM1046.</title>
        <authorList>
            <person name="Raftis E.J."/>
            <person name="Forde B.M."/>
            <person name="Claesson M.J."/>
            <person name="O'Toole P.W."/>
        </authorList>
    </citation>
    <scope>NUCLEOTIDE SEQUENCE [LARGE SCALE GENOMIC DNA]</scope>
    <source>
        <strain evidence="2 10">JCM1046</strain>
    </source>
</reference>
<evidence type="ECO:0000313" key="16">
    <source>
        <dbReference type="Proteomes" id="UP000471678"/>
    </source>
</evidence>
<dbReference type="Proteomes" id="UP000029488">
    <property type="component" value="Chromosome"/>
</dbReference>
<dbReference type="GO" id="GO:0030420">
    <property type="term" value="P:establishment of competence for transformation"/>
    <property type="evidence" value="ECO:0007669"/>
    <property type="project" value="UniProtKB-KW"/>
</dbReference>
<evidence type="ECO:0000313" key="3">
    <source>
        <dbReference type="EMBL" id="AOO72824.1"/>
    </source>
</evidence>
<dbReference type="Proteomes" id="UP000471678">
    <property type="component" value="Unassembled WGS sequence"/>
</dbReference>
<evidence type="ECO:0000313" key="13">
    <source>
        <dbReference type="Proteomes" id="UP000195378"/>
    </source>
</evidence>
<dbReference type="EMBL" id="CP007646">
    <property type="protein sequence ID" value="AIR10151.1"/>
    <property type="molecule type" value="Genomic_DNA"/>
</dbReference>
<reference evidence="3 11" key="2">
    <citation type="submission" date="2016-09" db="EMBL/GenBank/DDBJ databases">
        <title>Complete Genome Sequence of Lactobacillus salivarius Jin.</title>
        <authorList>
            <person name="Jin N."/>
            <person name="Li C."/>
            <person name="Wang M."/>
            <person name="Ren D."/>
            <person name="Di Y."/>
            <person name="Pan R."/>
            <person name="Du S."/>
            <person name="Lu H."/>
            <person name="Li X."/>
            <person name="Tian M."/>
        </authorList>
    </citation>
    <scope>NUCLEOTIDE SEQUENCE [LARGE SCALE GENOMIC DNA]</scope>
    <source>
        <strain evidence="3 11">CICC 23174</strain>
    </source>
</reference>
<evidence type="ECO:0000313" key="5">
    <source>
        <dbReference type="EMBL" id="MYY65707.1"/>
    </source>
</evidence>
<dbReference type="AlphaFoldDB" id="A0A089QGP6"/>
<dbReference type="Proteomes" id="UP001231316">
    <property type="component" value="Chromosome"/>
</dbReference>
<evidence type="ECO:0000313" key="10">
    <source>
        <dbReference type="Proteomes" id="UP000029488"/>
    </source>
</evidence>
<dbReference type="EMBL" id="VSUB01000018">
    <property type="protein sequence ID" value="MYY65707.1"/>
    <property type="molecule type" value="Genomic_DNA"/>
</dbReference>
<dbReference type="EMBL" id="CP123971">
    <property type="protein sequence ID" value="WII28952.1"/>
    <property type="molecule type" value="Genomic_DNA"/>
</dbReference>
<dbReference type="EMBL" id="QAGV01000016">
    <property type="protein sequence ID" value="PTR94507.1"/>
    <property type="molecule type" value="Genomic_DNA"/>
</dbReference>
<dbReference type="Pfam" id="PF15980">
    <property type="entry name" value="ComGF"/>
    <property type="match status" value="1"/>
</dbReference>
<evidence type="ECO:0000313" key="2">
    <source>
        <dbReference type="EMBL" id="AIR10151.1"/>
    </source>
</evidence>